<reference evidence="3" key="1">
    <citation type="journal article" date="2012" name="Nature">
        <title>A physical, genetic and functional sequence assembly of the barley genome.</title>
        <authorList>
            <consortium name="The International Barley Genome Sequencing Consortium"/>
            <person name="Mayer K.F."/>
            <person name="Waugh R."/>
            <person name="Brown J.W."/>
            <person name="Schulman A."/>
            <person name="Langridge P."/>
            <person name="Platzer M."/>
            <person name="Fincher G.B."/>
            <person name="Muehlbauer G.J."/>
            <person name="Sato K."/>
            <person name="Close T.J."/>
            <person name="Wise R.P."/>
            <person name="Stein N."/>
        </authorList>
    </citation>
    <scope>NUCLEOTIDE SEQUENCE [LARGE SCALE GENOMIC DNA]</scope>
    <source>
        <strain evidence="3">cv. Morex</strain>
    </source>
</reference>
<accession>A0A8I7B8G8</accession>
<dbReference type="InterPro" id="IPR018628">
    <property type="entry name" value="Coa3_CC"/>
</dbReference>
<name>A0A8I7B8G8_HORVV</name>
<keyword evidence="3" id="KW-1185">Reference proteome</keyword>
<feature type="domain" description="Cytochrome c oxidase assembly factor 3 mitochondrial coiled-coil" evidence="1">
    <location>
        <begin position="52"/>
        <end position="78"/>
    </location>
</feature>
<dbReference type="Gramene" id="HORVU.MOREX.r3.5HG0445810.1">
    <property type="protein sequence ID" value="HORVU.MOREX.r3.5HG0445810.1.CDS1"/>
    <property type="gene ID" value="HORVU.MOREX.r3.5HG0445810"/>
</dbReference>
<evidence type="ECO:0000259" key="1">
    <source>
        <dbReference type="Pfam" id="PF09813"/>
    </source>
</evidence>
<dbReference type="PANTHER" id="PTHR36744:SF2">
    <property type="entry name" value="CYTOCHROME OXIDASE ASSEMBLY PROTEIN"/>
    <property type="match status" value="1"/>
</dbReference>
<dbReference type="EnsemblPlants" id="HORVU.MOREX.r3.5HG0445810.1">
    <property type="protein sequence ID" value="HORVU.MOREX.r3.5HG0445810.1.CDS1"/>
    <property type="gene ID" value="HORVU.MOREX.r3.5HG0445810"/>
</dbReference>
<reference evidence="2" key="3">
    <citation type="submission" date="2022-01" db="UniProtKB">
        <authorList>
            <consortium name="EnsemblPlants"/>
        </authorList>
    </citation>
    <scope>IDENTIFICATION</scope>
    <source>
        <strain evidence="2">subsp. vulgare</strain>
    </source>
</reference>
<evidence type="ECO:0000313" key="3">
    <source>
        <dbReference type="Proteomes" id="UP000011116"/>
    </source>
</evidence>
<reference evidence="2" key="2">
    <citation type="submission" date="2020-10" db="EMBL/GenBank/DDBJ databases">
        <authorList>
            <person name="Scholz U."/>
            <person name="Mascher M."/>
            <person name="Fiebig A."/>
        </authorList>
    </citation>
    <scope>NUCLEOTIDE SEQUENCE [LARGE SCALE GENOMIC DNA]</scope>
    <source>
        <strain evidence="2">cv. Morex</strain>
    </source>
</reference>
<dbReference type="Pfam" id="PF09813">
    <property type="entry name" value="Coa3_cc"/>
    <property type="match status" value="1"/>
</dbReference>
<evidence type="ECO:0000313" key="2">
    <source>
        <dbReference type="EnsemblPlants" id="HORVU.MOREX.r3.5HG0445810.1.CDS1"/>
    </source>
</evidence>
<organism evidence="2 3">
    <name type="scientific">Hordeum vulgare subsp. vulgare</name>
    <name type="common">Domesticated barley</name>
    <dbReference type="NCBI Taxonomy" id="112509"/>
    <lineage>
        <taxon>Eukaryota</taxon>
        <taxon>Viridiplantae</taxon>
        <taxon>Streptophyta</taxon>
        <taxon>Embryophyta</taxon>
        <taxon>Tracheophyta</taxon>
        <taxon>Spermatophyta</taxon>
        <taxon>Magnoliopsida</taxon>
        <taxon>Liliopsida</taxon>
        <taxon>Poales</taxon>
        <taxon>Poaceae</taxon>
        <taxon>BOP clade</taxon>
        <taxon>Pooideae</taxon>
        <taxon>Triticodae</taxon>
        <taxon>Triticeae</taxon>
        <taxon>Hordeinae</taxon>
        <taxon>Hordeum</taxon>
    </lineage>
</organism>
<proteinExistence type="predicted"/>
<sequence length="112" mass="12046">MLNARFTLLHSLRIMIDINMSQVAITFTSLCPVCSSAELLEQMVGFGSLAPKTKNLVVGGGLTGFVFGVYYYTMRAVSNTDELQVAIDKLKELKKRDDAATPAANPSTPGSS</sequence>
<dbReference type="AlphaFoldDB" id="A0A8I7B8G8"/>
<dbReference type="Proteomes" id="UP000011116">
    <property type="component" value="Chromosome 5H"/>
</dbReference>
<dbReference type="PANTHER" id="PTHR36744">
    <property type="entry name" value="CYTOCHROME OXIDASE ASSEMBLY PROTEIN"/>
    <property type="match status" value="1"/>
</dbReference>
<protein>
    <recommendedName>
        <fullName evidence="1">Cytochrome c oxidase assembly factor 3 mitochondrial coiled-coil domain-containing protein</fullName>
    </recommendedName>
</protein>